<evidence type="ECO:0000256" key="3">
    <source>
        <dbReference type="ARBA" id="ARBA00022630"/>
    </source>
</evidence>
<dbReference type="Pfam" id="PF02770">
    <property type="entry name" value="Acyl-CoA_dh_M"/>
    <property type="match status" value="1"/>
</dbReference>
<gene>
    <name evidence="10" type="ORF">DVS28_a2040</name>
</gene>
<evidence type="ECO:0000256" key="6">
    <source>
        <dbReference type="RuleBase" id="RU362125"/>
    </source>
</evidence>
<dbReference type="InterPro" id="IPR037069">
    <property type="entry name" value="AcylCoA_DH/ox_N_sf"/>
</dbReference>
<organism evidence="10 11">
    <name type="scientific">Euzebya pacifica</name>
    <dbReference type="NCBI Taxonomy" id="1608957"/>
    <lineage>
        <taxon>Bacteria</taxon>
        <taxon>Bacillati</taxon>
        <taxon>Actinomycetota</taxon>
        <taxon>Nitriliruptoria</taxon>
        <taxon>Euzebyales</taxon>
    </lineage>
</organism>
<dbReference type="FunFam" id="1.20.140.10:FF:000012">
    <property type="entry name" value="Acyl-CoA dehydrogenase fadE12"/>
    <property type="match status" value="1"/>
</dbReference>
<dbReference type="InterPro" id="IPR046373">
    <property type="entry name" value="Acyl-CoA_Oxase/DH_mid-dom_sf"/>
</dbReference>
<dbReference type="InterPro" id="IPR050741">
    <property type="entry name" value="Acyl-CoA_dehydrogenase"/>
</dbReference>
<dbReference type="Proteomes" id="UP000264006">
    <property type="component" value="Chromosome"/>
</dbReference>
<dbReference type="Pfam" id="PF00441">
    <property type="entry name" value="Acyl-CoA_dh_1"/>
    <property type="match status" value="1"/>
</dbReference>
<dbReference type="InterPro" id="IPR009100">
    <property type="entry name" value="AcylCoA_DH/oxidase_NM_dom_sf"/>
</dbReference>
<dbReference type="GO" id="GO:0050660">
    <property type="term" value="F:flavin adenine dinucleotide binding"/>
    <property type="evidence" value="ECO:0007669"/>
    <property type="project" value="InterPro"/>
</dbReference>
<keyword evidence="4 6" id="KW-0274">FAD</keyword>
<dbReference type="InterPro" id="IPR013786">
    <property type="entry name" value="AcylCoA_DH/ox_N"/>
</dbReference>
<dbReference type="InterPro" id="IPR036250">
    <property type="entry name" value="AcylCo_DH-like_C"/>
</dbReference>
<dbReference type="SUPFAM" id="SSF56645">
    <property type="entry name" value="Acyl-CoA dehydrogenase NM domain-like"/>
    <property type="match status" value="1"/>
</dbReference>
<dbReference type="Gene3D" id="1.20.140.10">
    <property type="entry name" value="Butyryl-CoA Dehydrogenase, subunit A, domain 3"/>
    <property type="match status" value="1"/>
</dbReference>
<dbReference type="GO" id="GO:0005737">
    <property type="term" value="C:cytoplasm"/>
    <property type="evidence" value="ECO:0007669"/>
    <property type="project" value="TreeGrafter"/>
</dbReference>
<evidence type="ECO:0000313" key="10">
    <source>
        <dbReference type="EMBL" id="AXV06725.1"/>
    </source>
</evidence>
<sequence length="385" mass="41522">MTVKWRTNPDEQMLRDTVKRIGNDFGPSYFLAKARKHEHTAELWQTAADAGLVGVNLPEEHGGGGMGITELAVVAEEFAASGSPLMMIVVSSAICGSVIARFGDAEQRTAWLPAMSAGESIFAFAITEPDAGSNSHALSTHARRDGDGWVLRGQKYYITGVDVADRILVVARTGTDEDGHGQLSLFVVDTDAPGLRKEPIPVALTLPERQYTLYFDDVRLDDDRLIGEAGDGLRQVFTGLNPERILGAALANGVSRYALDRAAEYANQREVWGVPIGSHQGLAHPLAEAFVQVELARQMTSVAAREYDEGENAAMASNVAKLAAADAAMLSVDRAMQAHGGNGFAEEYGIAEFWSLARFLKTAPVSREMVLNFVAERGLGLPRSY</sequence>
<dbReference type="SUPFAM" id="SSF47203">
    <property type="entry name" value="Acyl-CoA dehydrogenase C-terminal domain-like"/>
    <property type="match status" value="1"/>
</dbReference>
<dbReference type="InterPro" id="IPR009075">
    <property type="entry name" value="AcylCo_DH/oxidase_C"/>
</dbReference>
<evidence type="ECO:0000313" key="11">
    <source>
        <dbReference type="Proteomes" id="UP000264006"/>
    </source>
</evidence>
<proteinExistence type="inferred from homology"/>
<dbReference type="FunFam" id="2.40.110.10:FF:000002">
    <property type="entry name" value="Acyl-CoA dehydrogenase fadE12"/>
    <property type="match status" value="1"/>
</dbReference>
<keyword evidence="11" id="KW-1185">Reference proteome</keyword>
<comment type="similarity">
    <text evidence="2 6">Belongs to the acyl-CoA dehydrogenase family.</text>
</comment>
<dbReference type="PANTHER" id="PTHR48083:SF1">
    <property type="entry name" value="DEHYDROGENASE, PUTATIVE (AFU_ORTHOLOGUE AFUA_7G06510)-RELATED"/>
    <property type="match status" value="1"/>
</dbReference>
<keyword evidence="3 6" id="KW-0285">Flavoprotein</keyword>
<dbReference type="Gene3D" id="2.40.110.10">
    <property type="entry name" value="Butyryl-CoA Dehydrogenase, subunit A, domain 2"/>
    <property type="match status" value="1"/>
</dbReference>
<accession>A0A346XWX8</accession>
<name>A0A346XWX8_9ACTN</name>
<comment type="cofactor">
    <cofactor evidence="1 6">
        <name>FAD</name>
        <dbReference type="ChEBI" id="CHEBI:57692"/>
    </cofactor>
</comment>
<dbReference type="GO" id="GO:0003995">
    <property type="term" value="F:acyl-CoA dehydrogenase activity"/>
    <property type="evidence" value="ECO:0007669"/>
    <property type="project" value="TreeGrafter"/>
</dbReference>
<evidence type="ECO:0000259" key="9">
    <source>
        <dbReference type="Pfam" id="PF02771"/>
    </source>
</evidence>
<dbReference type="AlphaFoldDB" id="A0A346XWX8"/>
<dbReference type="CDD" id="cd00567">
    <property type="entry name" value="ACAD"/>
    <property type="match status" value="1"/>
</dbReference>
<reference evidence="10 11" key="1">
    <citation type="submission" date="2018-09" db="EMBL/GenBank/DDBJ databases">
        <title>Complete genome sequence of Euzebya sp. DY32-46 isolated from seawater of Pacific Ocean.</title>
        <authorList>
            <person name="Xu L."/>
            <person name="Wu Y.-H."/>
            <person name="Xu X.-W."/>
        </authorList>
    </citation>
    <scope>NUCLEOTIDE SEQUENCE [LARGE SCALE GENOMIC DNA]</scope>
    <source>
        <strain evidence="10 11">DY32-46</strain>
    </source>
</reference>
<evidence type="ECO:0000256" key="2">
    <source>
        <dbReference type="ARBA" id="ARBA00009347"/>
    </source>
</evidence>
<dbReference type="Gene3D" id="1.10.540.10">
    <property type="entry name" value="Acyl-CoA dehydrogenase/oxidase, N-terminal domain"/>
    <property type="match status" value="1"/>
</dbReference>
<feature type="domain" description="Acyl-CoA dehydrogenase/oxidase C-terminal" evidence="7">
    <location>
        <begin position="230"/>
        <end position="377"/>
    </location>
</feature>
<feature type="domain" description="Acyl-CoA oxidase/dehydrogenase middle" evidence="8">
    <location>
        <begin position="123"/>
        <end position="218"/>
    </location>
</feature>
<evidence type="ECO:0000256" key="5">
    <source>
        <dbReference type="ARBA" id="ARBA00023002"/>
    </source>
</evidence>
<dbReference type="InterPro" id="IPR006091">
    <property type="entry name" value="Acyl-CoA_Oxase/DH_mid-dom"/>
</dbReference>
<dbReference type="EMBL" id="CP031165">
    <property type="protein sequence ID" value="AXV06725.1"/>
    <property type="molecule type" value="Genomic_DNA"/>
</dbReference>
<protein>
    <submittedName>
        <fullName evidence="10">Butyryl-CoA dehydrogenase</fullName>
    </submittedName>
</protein>
<keyword evidence="5 6" id="KW-0560">Oxidoreductase</keyword>
<evidence type="ECO:0000256" key="1">
    <source>
        <dbReference type="ARBA" id="ARBA00001974"/>
    </source>
</evidence>
<feature type="domain" description="Acyl-CoA dehydrogenase/oxidase N-terminal" evidence="9">
    <location>
        <begin position="9"/>
        <end position="119"/>
    </location>
</feature>
<dbReference type="KEGG" id="euz:DVS28_a2040"/>
<dbReference type="PANTHER" id="PTHR48083">
    <property type="entry name" value="MEDIUM-CHAIN SPECIFIC ACYL-COA DEHYDROGENASE, MITOCHONDRIAL-RELATED"/>
    <property type="match status" value="1"/>
</dbReference>
<evidence type="ECO:0000259" key="8">
    <source>
        <dbReference type="Pfam" id="PF02770"/>
    </source>
</evidence>
<evidence type="ECO:0000259" key="7">
    <source>
        <dbReference type="Pfam" id="PF00441"/>
    </source>
</evidence>
<dbReference type="GO" id="GO:0033539">
    <property type="term" value="P:fatty acid beta-oxidation using acyl-CoA dehydrogenase"/>
    <property type="evidence" value="ECO:0007669"/>
    <property type="project" value="TreeGrafter"/>
</dbReference>
<dbReference type="Pfam" id="PF02771">
    <property type="entry name" value="Acyl-CoA_dh_N"/>
    <property type="match status" value="1"/>
</dbReference>
<evidence type="ECO:0000256" key="4">
    <source>
        <dbReference type="ARBA" id="ARBA00022827"/>
    </source>
</evidence>